<evidence type="ECO:0000256" key="1">
    <source>
        <dbReference type="SAM" id="MobiDB-lite"/>
    </source>
</evidence>
<evidence type="ECO:0000313" key="3">
    <source>
        <dbReference type="EMBL" id="HJB90943.1"/>
    </source>
</evidence>
<dbReference type="Pfam" id="PF09581">
    <property type="entry name" value="Spore_III_AF"/>
    <property type="match status" value="1"/>
</dbReference>
<evidence type="ECO:0000313" key="4">
    <source>
        <dbReference type="Proteomes" id="UP000886883"/>
    </source>
</evidence>
<comment type="caution">
    <text evidence="3">The sequence shown here is derived from an EMBL/GenBank/DDBJ whole genome shotgun (WGS) entry which is preliminary data.</text>
</comment>
<dbReference type="InterPro" id="IPR014245">
    <property type="entry name" value="Spore_III_AF"/>
</dbReference>
<gene>
    <name evidence="3" type="ORF">H9763_05675</name>
</gene>
<accession>A0A9D2MQ72</accession>
<name>A0A9D2MQ72_9FIRM</name>
<keyword evidence="2" id="KW-0472">Membrane</keyword>
<proteinExistence type="predicted"/>
<feature type="transmembrane region" description="Helical" evidence="2">
    <location>
        <begin position="6"/>
        <end position="26"/>
    </location>
</feature>
<dbReference type="AlphaFoldDB" id="A0A9D2MQ72"/>
<feature type="transmembrane region" description="Helical" evidence="2">
    <location>
        <begin position="38"/>
        <end position="55"/>
    </location>
</feature>
<keyword evidence="2" id="KW-1133">Transmembrane helix</keyword>
<reference evidence="3" key="2">
    <citation type="submission" date="2021-04" db="EMBL/GenBank/DDBJ databases">
        <authorList>
            <person name="Gilroy R."/>
        </authorList>
    </citation>
    <scope>NUCLEOTIDE SEQUENCE</scope>
    <source>
        <strain evidence="3">USAMLcec3-2134</strain>
    </source>
</reference>
<sequence>MMEELLSVLKETAIFMLASQLILHFAVEKQYEKYGKMIAALIVLAQLAVPVLSLFRGDLASGFFQKMDRLEAENEIFSRELEEMEGMEGALVEEGLFSSVEQRLEGEAAAAGVRVSSVELSGDVLRIGVENASGDAPSGEGPEGARENGEIASVRVDPVTIGEESAQASGAAGVNRQDLARRFAAALGMEEQEVEVIGLG</sequence>
<feature type="region of interest" description="Disordered" evidence="1">
    <location>
        <begin position="131"/>
        <end position="150"/>
    </location>
</feature>
<dbReference type="EMBL" id="DWXE01000020">
    <property type="protein sequence ID" value="HJB90943.1"/>
    <property type="molecule type" value="Genomic_DNA"/>
</dbReference>
<reference evidence="3" key="1">
    <citation type="journal article" date="2021" name="PeerJ">
        <title>Extensive microbial diversity within the chicken gut microbiome revealed by metagenomics and culture.</title>
        <authorList>
            <person name="Gilroy R."/>
            <person name="Ravi A."/>
            <person name="Getino M."/>
            <person name="Pursley I."/>
            <person name="Horton D.L."/>
            <person name="Alikhan N.F."/>
            <person name="Baker D."/>
            <person name="Gharbi K."/>
            <person name="Hall N."/>
            <person name="Watson M."/>
            <person name="Adriaenssens E.M."/>
            <person name="Foster-Nyarko E."/>
            <person name="Jarju S."/>
            <person name="Secka A."/>
            <person name="Antonio M."/>
            <person name="Oren A."/>
            <person name="Chaudhuri R.R."/>
            <person name="La Ragione R."/>
            <person name="Hildebrand F."/>
            <person name="Pallen M.J."/>
        </authorList>
    </citation>
    <scope>NUCLEOTIDE SEQUENCE</scope>
    <source>
        <strain evidence="3">USAMLcec3-2134</strain>
    </source>
</reference>
<protein>
    <submittedName>
        <fullName evidence="3">Stage III sporulation protein AF</fullName>
    </submittedName>
</protein>
<evidence type="ECO:0000256" key="2">
    <source>
        <dbReference type="SAM" id="Phobius"/>
    </source>
</evidence>
<dbReference type="Proteomes" id="UP000886883">
    <property type="component" value="Unassembled WGS sequence"/>
</dbReference>
<keyword evidence="2" id="KW-0812">Transmembrane</keyword>
<organism evidence="3 4">
    <name type="scientific">Candidatus Eisenbergiella merdigallinarum</name>
    <dbReference type="NCBI Taxonomy" id="2838552"/>
    <lineage>
        <taxon>Bacteria</taxon>
        <taxon>Bacillati</taxon>
        <taxon>Bacillota</taxon>
        <taxon>Clostridia</taxon>
        <taxon>Lachnospirales</taxon>
        <taxon>Lachnospiraceae</taxon>
        <taxon>Eisenbergiella</taxon>
    </lineage>
</organism>